<proteinExistence type="predicted"/>
<feature type="compositionally biased region" description="Polar residues" evidence="1">
    <location>
        <begin position="164"/>
        <end position="202"/>
    </location>
</feature>
<accession>M4BEB3</accession>
<sequence length="312" mass="33759">MEESVDYGSDTSVPGDARTMSYTPMSEVHPPTRKRSAPCANGHDQKNQRDYVFTPPSVEKSLRQTTGQTFATWTIGPVAASLEEREISQALRKTKDEEDNKFIRWVPRTRRLSSKYALRDSVSVADVRLERQLRYDYAKLTARGQLLNRTLYALDTTVAASAGQTVTNNPPIDTTSGGNGLGESNTPMSSPNPGTHATSPNIGNGHDDDVVSGVSTHGTGGFLADRAASVEVGVPKEEHEKILLELNGLRGTLGKTQSALDAKQACVQALESGHTRIEAELDLLIRMQQPMARPTSAAQAPSSSRRTDPDTA</sequence>
<dbReference type="InParanoid" id="M4BEB3"/>
<dbReference type="EnsemblProtists" id="HpaT804631">
    <property type="protein sequence ID" value="HpaP804631"/>
    <property type="gene ID" value="HpaG804631"/>
</dbReference>
<dbReference type="Proteomes" id="UP000011713">
    <property type="component" value="Unassembled WGS sequence"/>
</dbReference>
<dbReference type="HOGENOM" id="CLU_051764_0_0_1"/>
<evidence type="ECO:0000313" key="3">
    <source>
        <dbReference type="Proteomes" id="UP000011713"/>
    </source>
</evidence>
<evidence type="ECO:0000256" key="1">
    <source>
        <dbReference type="SAM" id="MobiDB-lite"/>
    </source>
</evidence>
<feature type="region of interest" description="Disordered" evidence="1">
    <location>
        <begin position="164"/>
        <end position="217"/>
    </location>
</feature>
<name>M4BEB3_HYAAE</name>
<feature type="region of interest" description="Disordered" evidence="1">
    <location>
        <begin position="289"/>
        <end position="312"/>
    </location>
</feature>
<protein>
    <submittedName>
        <fullName evidence="2">Uncharacterized protein</fullName>
    </submittedName>
</protein>
<feature type="region of interest" description="Disordered" evidence="1">
    <location>
        <begin position="1"/>
        <end position="50"/>
    </location>
</feature>
<keyword evidence="3" id="KW-1185">Reference proteome</keyword>
<organism evidence="2 3">
    <name type="scientific">Hyaloperonospora arabidopsidis (strain Emoy2)</name>
    <name type="common">Downy mildew agent</name>
    <name type="synonym">Peronospora arabidopsidis</name>
    <dbReference type="NCBI Taxonomy" id="559515"/>
    <lineage>
        <taxon>Eukaryota</taxon>
        <taxon>Sar</taxon>
        <taxon>Stramenopiles</taxon>
        <taxon>Oomycota</taxon>
        <taxon>Peronosporomycetes</taxon>
        <taxon>Peronosporales</taxon>
        <taxon>Peronosporaceae</taxon>
        <taxon>Hyaloperonospora</taxon>
    </lineage>
</organism>
<dbReference type="VEuPathDB" id="FungiDB:HpaG804631"/>
<reference evidence="3" key="1">
    <citation type="journal article" date="2010" name="Science">
        <title>Signatures of adaptation to obligate biotrophy in the Hyaloperonospora arabidopsidis genome.</title>
        <authorList>
            <person name="Baxter L."/>
            <person name="Tripathy S."/>
            <person name="Ishaque N."/>
            <person name="Boot N."/>
            <person name="Cabral A."/>
            <person name="Kemen E."/>
            <person name="Thines M."/>
            <person name="Ah-Fong A."/>
            <person name="Anderson R."/>
            <person name="Badejoko W."/>
            <person name="Bittner-Eddy P."/>
            <person name="Boore J.L."/>
            <person name="Chibucos M.C."/>
            <person name="Coates M."/>
            <person name="Dehal P."/>
            <person name="Delehaunty K."/>
            <person name="Dong S."/>
            <person name="Downton P."/>
            <person name="Dumas B."/>
            <person name="Fabro G."/>
            <person name="Fronick C."/>
            <person name="Fuerstenberg S.I."/>
            <person name="Fulton L."/>
            <person name="Gaulin E."/>
            <person name="Govers F."/>
            <person name="Hughes L."/>
            <person name="Humphray S."/>
            <person name="Jiang R.H."/>
            <person name="Judelson H."/>
            <person name="Kamoun S."/>
            <person name="Kyung K."/>
            <person name="Meijer H."/>
            <person name="Minx P."/>
            <person name="Morris P."/>
            <person name="Nelson J."/>
            <person name="Phuntumart V."/>
            <person name="Qutob D."/>
            <person name="Rehmany A."/>
            <person name="Rougon-Cardoso A."/>
            <person name="Ryden P."/>
            <person name="Torto-Alalibo T."/>
            <person name="Studholme D."/>
            <person name="Wang Y."/>
            <person name="Win J."/>
            <person name="Wood J."/>
            <person name="Clifton S.W."/>
            <person name="Rogers J."/>
            <person name="Van den Ackerveken G."/>
            <person name="Jones J.D."/>
            <person name="McDowell J.M."/>
            <person name="Beynon J."/>
            <person name="Tyler B.M."/>
        </authorList>
    </citation>
    <scope>NUCLEOTIDE SEQUENCE [LARGE SCALE GENOMIC DNA]</scope>
    <source>
        <strain evidence="3">Emoy2</strain>
    </source>
</reference>
<reference evidence="2" key="2">
    <citation type="submission" date="2015-06" db="UniProtKB">
        <authorList>
            <consortium name="EnsemblProtists"/>
        </authorList>
    </citation>
    <scope>IDENTIFICATION</scope>
    <source>
        <strain evidence="2">Emoy2</strain>
    </source>
</reference>
<dbReference type="EMBL" id="JH598174">
    <property type="status" value="NOT_ANNOTATED_CDS"/>
    <property type="molecule type" value="Genomic_DNA"/>
</dbReference>
<dbReference type="AlphaFoldDB" id="M4BEB3"/>
<evidence type="ECO:0000313" key="2">
    <source>
        <dbReference type="EnsemblProtists" id="HpaP804631"/>
    </source>
</evidence>